<organism evidence="1 2">
    <name type="scientific">Bacteroides fragilis CL07T12C05</name>
    <dbReference type="NCBI Taxonomy" id="997883"/>
    <lineage>
        <taxon>Bacteria</taxon>
        <taxon>Pseudomonadati</taxon>
        <taxon>Bacteroidota</taxon>
        <taxon>Bacteroidia</taxon>
        <taxon>Bacteroidales</taxon>
        <taxon>Bacteroidaceae</taxon>
        <taxon>Bacteroides</taxon>
    </lineage>
</organism>
<dbReference type="HOGENOM" id="CLU_3388001_0_0_10"/>
<evidence type="ECO:0000313" key="1">
    <source>
        <dbReference type="EMBL" id="EIY96203.1"/>
    </source>
</evidence>
<comment type="caution">
    <text evidence="1">The sequence shown here is derived from an EMBL/GenBank/DDBJ whole genome shotgun (WGS) entry which is preliminary data.</text>
</comment>
<sequence>MFCLMLLLFGAVVFISGTDPKKLKDFINKNDQSDKF</sequence>
<accession>A0A0E2APJ7</accession>
<dbReference type="AlphaFoldDB" id="A0A0E2APJ7"/>
<dbReference type="EMBL" id="AGXN01000012">
    <property type="protein sequence ID" value="EIY96203.1"/>
    <property type="molecule type" value="Genomic_DNA"/>
</dbReference>
<name>A0A0E2APJ7_BACFG</name>
<proteinExistence type="predicted"/>
<gene>
    <name evidence="1" type="ORF">HMPREF1056_02091</name>
</gene>
<protein>
    <submittedName>
        <fullName evidence="1">Uncharacterized protein</fullName>
    </submittedName>
</protein>
<dbReference type="Proteomes" id="UP000003879">
    <property type="component" value="Unassembled WGS sequence"/>
</dbReference>
<reference evidence="1 2" key="1">
    <citation type="submission" date="2012-02" db="EMBL/GenBank/DDBJ databases">
        <title>The Genome Sequence of Bacteroides fragilis CL07T12C05.</title>
        <authorList>
            <consortium name="The Broad Institute Genome Sequencing Platform"/>
            <person name="Earl A."/>
            <person name="Ward D."/>
            <person name="Feldgarden M."/>
            <person name="Gevers D."/>
            <person name="Zitomersky N.L."/>
            <person name="Coyne M.J."/>
            <person name="Comstock L.E."/>
            <person name="Young S.K."/>
            <person name="Zeng Q."/>
            <person name="Gargeya S."/>
            <person name="Fitzgerald M."/>
            <person name="Haas B."/>
            <person name="Abouelleil A."/>
            <person name="Alvarado L."/>
            <person name="Arachchi H.M."/>
            <person name="Berlin A."/>
            <person name="Chapman S.B."/>
            <person name="Gearin G."/>
            <person name="Goldberg J."/>
            <person name="Griggs A."/>
            <person name="Gujja S."/>
            <person name="Hansen M."/>
            <person name="Heiman D."/>
            <person name="Howarth C."/>
            <person name="Larimer J."/>
            <person name="Lui A."/>
            <person name="MacDonald P.J.P."/>
            <person name="McCowen C."/>
            <person name="Montmayeur A."/>
            <person name="Murphy C."/>
            <person name="Neiman D."/>
            <person name="Pearson M."/>
            <person name="Priest M."/>
            <person name="Roberts A."/>
            <person name="Saif S."/>
            <person name="Shea T."/>
            <person name="Sisk P."/>
            <person name="Stolte C."/>
            <person name="Sykes S."/>
            <person name="Wortman J."/>
            <person name="Nusbaum C."/>
            <person name="Birren B."/>
        </authorList>
    </citation>
    <scope>NUCLEOTIDE SEQUENCE [LARGE SCALE GENOMIC DNA]</scope>
    <source>
        <strain evidence="1 2">CL07T12C05</strain>
    </source>
</reference>
<evidence type="ECO:0000313" key="2">
    <source>
        <dbReference type="Proteomes" id="UP000003879"/>
    </source>
</evidence>